<accession>A0A3B0UEX6</accession>
<dbReference type="EMBL" id="UOEO01000222">
    <property type="protein sequence ID" value="VAW23049.1"/>
    <property type="molecule type" value="Genomic_DNA"/>
</dbReference>
<organism evidence="1">
    <name type="scientific">hydrothermal vent metagenome</name>
    <dbReference type="NCBI Taxonomy" id="652676"/>
    <lineage>
        <taxon>unclassified sequences</taxon>
        <taxon>metagenomes</taxon>
        <taxon>ecological metagenomes</taxon>
    </lineage>
</organism>
<proteinExistence type="predicted"/>
<protein>
    <submittedName>
        <fullName evidence="1">Uncharacterized protein</fullName>
    </submittedName>
</protein>
<gene>
    <name evidence="1" type="ORF">MNBD_ALPHA12-1791</name>
</gene>
<sequence length="64" mass="7003">MKQSGRKEMCFTFSSTDLLELGALFQTLGARLILPLNALQTLENHLVSSISAPVQEQNQLAQNG</sequence>
<reference evidence="1" key="1">
    <citation type="submission" date="2018-06" db="EMBL/GenBank/DDBJ databases">
        <authorList>
            <person name="Zhirakovskaya E."/>
        </authorList>
    </citation>
    <scope>NUCLEOTIDE SEQUENCE</scope>
</reference>
<dbReference type="AlphaFoldDB" id="A0A3B0UEX6"/>
<evidence type="ECO:0000313" key="1">
    <source>
        <dbReference type="EMBL" id="VAW23049.1"/>
    </source>
</evidence>
<name>A0A3B0UEX6_9ZZZZ</name>